<dbReference type="Pfam" id="PF13442">
    <property type="entry name" value="Cytochrome_CBB3"/>
    <property type="match status" value="1"/>
</dbReference>
<reference evidence="9 10" key="1">
    <citation type="submission" date="2018-04" db="EMBL/GenBank/DDBJ databases">
        <title>Polynucleobacter sp. LimPoW16 genome.</title>
        <authorList>
            <person name="Hahn M.W."/>
        </authorList>
    </citation>
    <scope>NUCLEOTIDE SEQUENCE [LARGE SCALE GENOMIC DNA]</scope>
    <source>
        <strain evidence="9 10">LimPoW16</strain>
    </source>
</reference>
<dbReference type="InterPro" id="IPR009056">
    <property type="entry name" value="Cyt_c-like_dom"/>
</dbReference>
<dbReference type="KEGG" id="pani:DCO16_07000"/>
<evidence type="ECO:0000256" key="5">
    <source>
        <dbReference type="ARBA" id="ARBA00023004"/>
    </source>
</evidence>
<dbReference type="Proteomes" id="UP000500806">
    <property type="component" value="Chromosome"/>
</dbReference>
<accession>A0A6M9PKT9</accession>
<keyword evidence="5 6" id="KW-0408">Iron</keyword>
<evidence type="ECO:0000256" key="7">
    <source>
        <dbReference type="SAM" id="SignalP"/>
    </source>
</evidence>
<evidence type="ECO:0000256" key="2">
    <source>
        <dbReference type="ARBA" id="ARBA00022617"/>
    </source>
</evidence>
<evidence type="ECO:0000256" key="4">
    <source>
        <dbReference type="ARBA" id="ARBA00022982"/>
    </source>
</evidence>
<dbReference type="InterPro" id="IPR036909">
    <property type="entry name" value="Cyt_c-like_dom_sf"/>
</dbReference>
<keyword evidence="3 6" id="KW-0479">Metal-binding</keyword>
<dbReference type="GO" id="GO:0005506">
    <property type="term" value="F:iron ion binding"/>
    <property type="evidence" value="ECO:0007669"/>
    <property type="project" value="InterPro"/>
</dbReference>
<dbReference type="AlphaFoldDB" id="A0A6M9PKT9"/>
<proteinExistence type="predicted"/>
<dbReference type="GO" id="GO:0020037">
    <property type="term" value="F:heme binding"/>
    <property type="evidence" value="ECO:0007669"/>
    <property type="project" value="InterPro"/>
</dbReference>
<protein>
    <submittedName>
        <fullName evidence="9">Cytochrome c5 family protein</fullName>
    </submittedName>
</protein>
<dbReference type="SUPFAM" id="SSF46626">
    <property type="entry name" value="Cytochrome c"/>
    <property type="match status" value="1"/>
</dbReference>
<feature type="signal peptide" evidence="7">
    <location>
        <begin position="1"/>
        <end position="26"/>
    </location>
</feature>
<dbReference type="RefSeq" id="WP_173942984.1">
    <property type="nucleotide sequence ID" value="NZ_CBCSCD010000001.1"/>
</dbReference>
<sequence>MKLSFSPSLPLLTFAIALGFSSVAVANSGEATYKQVCASCHGSGVLKSPKLGNKAQWAPLIAEGQVTLTAHGYVGVRKMPAKGGKPDLSIEDFADSVVYLVNQSGGNWKSPDAKMLLAINKEVEARKAGLNKSK</sequence>
<keyword evidence="4" id="KW-0249">Electron transport</keyword>
<dbReference type="PANTHER" id="PTHR40942:SF4">
    <property type="entry name" value="CYTOCHROME C5"/>
    <property type="match status" value="1"/>
</dbReference>
<keyword evidence="1" id="KW-0813">Transport</keyword>
<evidence type="ECO:0000313" key="10">
    <source>
        <dbReference type="Proteomes" id="UP000500806"/>
    </source>
</evidence>
<dbReference type="EMBL" id="CP028941">
    <property type="protein sequence ID" value="QKM62824.1"/>
    <property type="molecule type" value="Genomic_DNA"/>
</dbReference>
<dbReference type="PROSITE" id="PS51007">
    <property type="entry name" value="CYTC"/>
    <property type="match status" value="1"/>
</dbReference>
<dbReference type="PRINTS" id="PR00607">
    <property type="entry name" value="CYTCHROMECIE"/>
</dbReference>
<organism evidence="9 10">
    <name type="scientific">Polynucleobacter antarcticus</name>
    <dbReference type="NCBI Taxonomy" id="1743162"/>
    <lineage>
        <taxon>Bacteria</taxon>
        <taxon>Pseudomonadati</taxon>
        <taxon>Pseudomonadota</taxon>
        <taxon>Betaproteobacteria</taxon>
        <taxon>Burkholderiales</taxon>
        <taxon>Burkholderiaceae</taxon>
        <taxon>Polynucleobacter</taxon>
    </lineage>
</organism>
<dbReference type="GO" id="GO:0009055">
    <property type="term" value="F:electron transfer activity"/>
    <property type="evidence" value="ECO:0007669"/>
    <property type="project" value="InterPro"/>
</dbReference>
<dbReference type="InterPro" id="IPR002323">
    <property type="entry name" value="Cyt_CIE"/>
</dbReference>
<keyword evidence="10" id="KW-1185">Reference proteome</keyword>
<name>A0A6M9PKT9_9BURK</name>
<dbReference type="Gene3D" id="1.10.760.10">
    <property type="entry name" value="Cytochrome c-like domain"/>
    <property type="match status" value="1"/>
</dbReference>
<evidence type="ECO:0000256" key="1">
    <source>
        <dbReference type="ARBA" id="ARBA00022448"/>
    </source>
</evidence>
<feature type="chain" id="PRO_5026969126" evidence="7">
    <location>
        <begin position="27"/>
        <end position="134"/>
    </location>
</feature>
<evidence type="ECO:0000256" key="3">
    <source>
        <dbReference type="ARBA" id="ARBA00022723"/>
    </source>
</evidence>
<feature type="domain" description="Cytochrome c" evidence="8">
    <location>
        <begin position="24"/>
        <end position="104"/>
    </location>
</feature>
<evidence type="ECO:0000313" key="9">
    <source>
        <dbReference type="EMBL" id="QKM62824.1"/>
    </source>
</evidence>
<keyword evidence="2 6" id="KW-0349">Heme</keyword>
<gene>
    <name evidence="9" type="ORF">DCO16_07000</name>
</gene>
<dbReference type="PANTHER" id="PTHR40942">
    <property type="match status" value="1"/>
</dbReference>
<evidence type="ECO:0000256" key="6">
    <source>
        <dbReference type="PROSITE-ProRule" id="PRU00433"/>
    </source>
</evidence>
<keyword evidence="7" id="KW-0732">Signal</keyword>
<evidence type="ECO:0000259" key="8">
    <source>
        <dbReference type="PROSITE" id="PS51007"/>
    </source>
</evidence>